<evidence type="ECO:0000313" key="1">
    <source>
        <dbReference type="EMBL" id="NVO33424.1"/>
    </source>
</evidence>
<sequence length="56" mass="6252">MYLNILNGGTLLPEVDYSHLCGPAPFIRKKVQYLAALGMLRDAIHFEEFGPVTLSM</sequence>
<dbReference type="Proteomes" id="UP000565521">
    <property type="component" value="Unassembled WGS sequence"/>
</dbReference>
<accession>A0A7Y7PTA3</accession>
<dbReference type="InterPro" id="IPR039261">
    <property type="entry name" value="FNR_nucleotide-bd"/>
</dbReference>
<dbReference type="RefSeq" id="WP_176910234.1">
    <property type="nucleotide sequence ID" value="NZ_JABKAU010000067.1"/>
</dbReference>
<keyword evidence="2" id="KW-1185">Reference proteome</keyword>
<comment type="caution">
    <text evidence="1">The sequence shown here is derived from an EMBL/GenBank/DDBJ whole genome shotgun (WGS) entry which is preliminary data.</text>
</comment>
<evidence type="ECO:0000313" key="2">
    <source>
        <dbReference type="Proteomes" id="UP000565521"/>
    </source>
</evidence>
<protein>
    <submittedName>
        <fullName evidence="1">Uncharacterized protein</fullName>
    </submittedName>
</protein>
<reference evidence="1 2" key="1">
    <citation type="submission" date="2020-05" db="EMBL/GenBank/DDBJ databases">
        <title>Hymenobacter terrestris sp. nov. and Hymenobacter lapidiphilus sp. nov., isolated from regoliths in Antarctica.</title>
        <authorList>
            <person name="Sedlacek I."/>
            <person name="Pantucek R."/>
            <person name="Zeman M."/>
            <person name="Holochova P."/>
            <person name="Kralova S."/>
            <person name="Stankova E."/>
            <person name="Sedo O."/>
            <person name="Micenkova L."/>
            <person name="Svec P."/>
            <person name="Gupta V."/>
            <person name="Sood U."/>
            <person name="Korpole U.S."/>
            <person name="Lal R."/>
        </authorList>
    </citation>
    <scope>NUCLEOTIDE SEQUENCE [LARGE SCALE GENOMIC DNA]</scope>
    <source>
        <strain evidence="1 2">P5342</strain>
    </source>
</reference>
<organism evidence="1 2">
    <name type="scientific">Hymenobacter lapidiphilus</name>
    <dbReference type="NCBI Taxonomy" id="2608003"/>
    <lineage>
        <taxon>Bacteria</taxon>
        <taxon>Pseudomonadati</taxon>
        <taxon>Bacteroidota</taxon>
        <taxon>Cytophagia</taxon>
        <taxon>Cytophagales</taxon>
        <taxon>Hymenobacteraceae</taxon>
        <taxon>Hymenobacter</taxon>
    </lineage>
</organism>
<dbReference type="SUPFAM" id="SSF52343">
    <property type="entry name" value="Ferredoxin reductase-like, C-terminal NADP-linked domain"/>
    <property type="match status" value="1"/>
</dbReference>
<dbReference type="Gene3D" id="3.40.50.80">
    <property type="entry name" value="Nucleotide-binding domain of ferredoxin-NADP reductase (FNR) module"/>
    <property type="match status" value="1"/>
</dbReference>
<dbReference type="EMBL" id="JABKAU010000067">
    <property type="protein sequence ID" value="NVO33424.1"/>
    <property type="molecule type" value="Genomic_DNA"/>
</dbReference>
<dbReference type="AlphaFoldDB" id="A0A7Y7PTA3"/>
<name>A0A7Y7PTA3_9BACT</name>
<gene>
    <name evidence="1" type="ORF">HW554_19635</name>
</gene>
<proteinExistence type="predicted"/>